<dbReference type="InterPro" id="IPR002068">
    <property type="entry name" value="A-crystallin/Hsp20_dom"/>
</dbReference>
<dbReference type="PANTHER" id="PTHR11527">
    <property type="entry name" value="HEAT-SHOCK PROTEIN 20 FAMILY MEMBER"/>
    <property type="match status" value="1"/>
</dbReference>
<name>A0AAV1C8D7_OLDCO</name>
<evidence type="ECO:0000259" key="4">
    <source>
        <dbReference type="PROSITE" id="PS01031"/>
    </source>
</evidence>
<dbReference type="AlphaFoldDB" id="A0AAV1C8D7"/>
<accession>A0AAV1C8D7</accession>
<sequence length="161" mass="18183">MYVISSTSSGSRSNTYDPCCWGNWGYPSKSFPFSGNVYVATNSSGEKTPEFVRVEVDWKESPEACVLMADLPGLKKEEVKVEVKEGRVLKISGERIREAEEENDKYHLSERSKGKFQRKFRLPEDANMDAIKASMENGVLTVTVPKREQVKPQRIQVEISG</sequence>
<protein>
    <submittedName>
        <fullName evidence="5">OLC1v1026683C1</fullName>
    </submittedName>
</protein>
<evidence type="ECO:0000256" key="1">
    <source>
        <dbReference type="ARBA" id="ARBA00023016"/>
    </source>
</evidence>
<dbReference type="SUPFAM" id="SSF49764">
    <property type="entry name" value="HSP20-like chaperones"/>
    <property type="match status" value="1"/>
</dbReference>
<evidence type="ECO:0000313" key="5">
    <source>
        <dbReference type="EMBL" id="CAI9091611.1"/>
    </source>
</evidence>
<comment type="similarity">
    <text evidence="2 3">Belongs to the small heat shock protein (HSP20) family.</text>
</comment>
<keyword evidence="6" id="KW-1185">Reference proteome</keyword>
<reference evidence="5" key="1">
    <citation type="submission" date="2023-03" db="EMBL/GenBank/DDBJ databases">
        <authorList>
            <person name="Julca I."/>
        </authorList>
    </citation>
    <scope>NUCLEOTIDE SEQUENCE</scope>
</reference>
<gene>
    <name evidence="5" type="ORF">OLC1_LOCUS3499</name>
</gene>
<dbReference type="Proteomes" id="UP001161247">
    <property type="component" value="Chromosome 1"/>
</dbReference>
<evidence type="ECO:0000256" key="2">
    <source>
        <dbReference type="PROSITE-ProRule" id="PRU00285"/>
    </source>
</evidence>
<keyword evidence="1" id="KW-0346">Stress response</keyword>
<organism evidence="5 6">
    <name type="scientific">Oldenlandia corymbosa var. corymbosa</name>
    <dbReference type="NCBI Taxonomy" id="529605"/>
    <lineage>
        <taxon>Eukaryota</taxon>
        <taxon>Viridiplantae</taxon>
        <taxon>Streptophyta</taxon>
        <taxon>Embryophyta</taxon>
        <taxon>Tracheophyta</taxon>
        <taxon>Spermatophyta</taxon>
        <taxon>Magnoliopsida</taxon>
        <taxon>eudicotyledons</taxon>
        <taxon>Gunneridae</taxon>
        <taxon>Pentapetalae</taxon>
        <taxon>asterids</taxon>
        <taxon>lamiids</taxon>
        <taxon>Gentianales</taxon>
        <taxon>Rubiaceae</taxon>
        <taxon>Rubioideae</taxon>
        <taxon>Spermacoceae</taxon>
        <taxon>Hedyotis-Oldenlandia complex</taxon>
        <taxon>Oldenlandia</taxon>
    </lineage>
</organism>
<dbReference type="CDD" id="cd06472">
    <property type="entry name" value="ACD_ScHsp26_like"/>
    <property type="match status" value="1"/>
</dbReference>
<dbReference type="EMBL" id="OX459118">
    <property type="protein sequence ID" value="CAI9091611.1"/>
    <property type="molecule type" value="Genomic_DNA"/>
</dbReference>
<evidence type="ECO:0000256" key="3">
    <source>
        <dbReference type="RuleBase" id="RU003616"/>
    </source>
</evidence>
<evidence type="ECO:0000313" key="6">
    <source>
        <dbReference type="Proteomes" id="UP001161247"/>
    </source>
</evidence>
<proteinExistence type="inferred from homology"/>
<feature type="domain" description="SHSP" evidence="4">
    <location>
        <begin position="47"/>
        <end position="160"/>
    </location>
</feature>
<dbReference type="InterPro" id="IPR008978">
    <property type="entry name" value="HSP20-like_chaperone"/>
</dbReference>
<dbReference type="PROSITE" id="PS01031">
    <property type="entry name" value="SHSP"/>
    <property type="match status" value="1"/>
</dbReference>
<dbReference type="Gene3D" id="2.60.40.790">
    <property type="match status" value="1"/>
</dbReference>
<dbReference type="Pfam" id="PF00011">
    <property type="entry name" value="HSP20"/>
    <property type="match status" value="1"/>
</dbReference>
<dbReference type="InterPro" id="IPR031107">
    <property type="entry name" value="Small_HSP"/>
</dbReference>